<dbReference type="Pfam" id="PF07992">
    <property type="entry name" value="Pyr_redox_2"/>
    <property type="match status" value="1"/>
</dbReference>
<dbReference type="GO" id="GO:0016491">
    <property type="term" value="F:oxidoreductase activity"/>
    <property type="evidence" value="ECO:0007669"/>
    <property type="project" value="InterPro"/>
</dbReference>
<dbReference type="AlphaFoldDB" id="A0A2R3Z2K4"/>
<dbReference type="OrthoDB" id="9792592at2"/>
<comment type="cofactor">
    <cofactor evidence="1">
        <name>FAD</name>
        <dbReference type="ChEBI" id="CHEBI:57692"/>
    </cofactor>
</comment>
<evidence type="ECO:0000313" key="7">
    <source>
        <dbReference type="Proteomes" id="UP000241507"/>
    </source>
</evidence>
<keyword evidence="3" id="KW-0285">Flavoprotein</keyword>
<accession>A0A2R3Z2K4</accession>
<keyword evidence="4" id="KW-0274">FAD</keyword>
<keyword evidence="7" id="KW-1185">Reference proteome</keyword>
<name>A0A2R3Z2K4_9FLAO</name>
<evidence type="ECO:0000256" key="3">
    <source>
        <dbReference type="ARBA" id="ARBA00022630"/>
    </source>
</evidence>
<sequence>MEHIVIIGNGISGITAARHIRKNSGHKITVISGESEYFFSRTALMYVYMGHMKWDHLKPYEDWFWEKNRIKLLKEWVESIDFSNKELHFQSGGRLNYDKLIIATGSVHNKFGWKGQDLEGVQGLITKQDLEMLEENTKNCRKAVIVGGGLIGVELAEMLKTRNIEVTMLVREKAFWQNVLPLEDAEFISAHIRSHGIDLRHETELDEILGNEYGSACAVKTKTGEKIECQLVGLCAGVRPKISFLKNSELETDLGILVDEYLETNIPDVYAIGDCAQQRKAIGNRKPVEAVWYTGRIMGETLAQTILGKRTAYEPGNWFNSAKFFDIEYQTYGWVNAIPEPGEQHFHWEHKDGTRAITIAFNTVTDEFLGINTFGIRMRHEVFDKWLNENRKISYVLKNLRQANFDPEFYDRYEKEIFESFKNNLQKV</sequence>
<evidence type="ECO:0000313" key="6">
    <source>
        <dbReference type="EMBL" id="AVR44478.1"/>
    </source>
</evidence>
<gene>
    <name evidence="6" type="ORF">C7S20_03930</name>
</gene>
<dbReference type="PANTHER" id="PTHR43429:SF3">
    <property type="entry name" value="NITRITE REDUCTASE [NAD(P)H]"/>
    <property type="match status" value="1"/>
</dbReference>
<dbReference type="InterPro" id="IPR050260">
    <property type="entry name" value="FAD-bd_OxRdtase"/>
</dbReference>
<evidence type="ECO:0000256" key="2">
    <source>
        <dbReference type="ARBA" id="ARBA00006442"/>
    </source>
</evidence>
<dbReference type="KEGG" id="grs:C7S20_03930"/>
<dbReference type="Gene3D" id="3.50.50.60">
    <property type="entry name" value="FAD/NAD(P)-binding domain"/>
    <property type="match status" value="2"/>
</dbReference>
<evidence type="ECO:0000259" key="5">
    <source>
        <dbReference type="Pfam" id="PF07992"/>
    </source>
</evidence>
<evidence type="ECO:0000256" key="4">
    <source>
        <dbReference type="ARBA" id="ARBA00022827"/>
    </source>
</evidence>
<feature type="domain" description="FAD/NAD(P)-binding" evidence="5">
    <location>
        <begin position="3"/>
        <end position="278"/>
    </location>
</feature>
<comment type="similarity">
    <text evidence="2">Belongs to the FAD-dependent oxidoreductase family.</text>
</comment>
<protein>
    <submittedName>
        <fullName evidence="6">FAD-dependent oxidoreductase</fullName>
    </submittedName>
</protein>
<dbReference type="PRINTS" id="PR00368">
    <property type="entry name" value="FADPNR"/>
</dbReference>
<dbReference type="EMBL" id="CP028136">
    <property type="protein sequence ID" value="AVR44478.1"/>
    <property type="molecule type" value="Genomic_DNA"/>
</dbReference>
<dbReference type="Proteomes" id="UP000241507">
    <property type="component" value="Chromosome"/>
</dbReference>
<dbReference type="PRINTS" id="PR00411">
    <property type="entry name" value="PNDRDTASEI"/>
</dbReference>
<dbReference type="InterPro" id="IPR023753">
    <property type="entry name" value="FAD/NAD-binding_dom"/>
</dbReference>
<reference evidence="7" key="1">
    <citation type="submission" date="2018-03" db="EMBL/GenBank/DDBJ databases">
        <title>Gramella fulva sp. nov., isolated from a dry surface of tidal flat.</title>
        <authorList>
            <person name="Hwang S.H."/>
            <person name="Hwang W.M."/>
            <person name="Kang K."/>
            <person name="Ahn T.-Y."/>
        </authorList>
    </citation>
    <scope>NUCLEOTIDE SEQUENCE [LARGE SCALE GENOMIC DNA]</scope>
    <source>
        <strain evidence="7">SH35</strain>
    </source>
</reference>
<organism evidence="6 7">
    <name type="scientific">Christiangramia fulva</name>
    <dbReference type="NCBI Taxonomy" id="2126553"/>
    <lineage>
        <taxon>Bacteria</taxon>
        <taxon>Pseudomonadati</taxon>
        <taxon>Bacteroidota</taxon>
        <taxon>Flavobacteriia</taxon>
        <taxon>Flavobacteriales</taxon>
        <taxon>Flavobacteriaceae</taxon>
        <taxon>Christiangramia</taxon>
    </lineage>
</organism>
<dbReference type="PANTHER" id="PTHR43429">
    <property type="entry name" value="PYRIDINE NUCLEOTIDE-DISULFIDE OXIDOREDUCTASE DOMAIN-CONTAINING"/>
    <property type="match status" value="1"/>
</dbReference>
<dbReference type="InterPro" id="IPR036188">
    <property type="entry name" value="FAD/NAD-bd_sf"/>
</dbReference>
<dbReference type="RefSeq" id="WP_107011256.1">
    <property type="nucleotide sequence ID" value="NZ_CP028136.1"/>
</dbReference>
<evidence type="ECO:0000256" key="1">
    <source>
        <dbReference type="ARBA" id="ARBA00001974"/>
    </source>
</evidence>
<dbReference type="SUPFAM" id="SSF51905">
    <property type="entry name" value="FAD/NAD(P)-binding domain"/>
    <property type="match status" value="1"/>
</dbReference>
<proteinExistence type="inferred from homology"/>